<evidence type="ECO:0000313" key="2">
    <source>
        <dbReference type="Proteomes" id="UP001138500"/>
    </source>
</evidence>
<keyword evidence="2" id="KW-1185">Reference proteome</keyword>
<organism evidence="1 2">
    <name type="scientific">Teratosphaeria destructans</name>
    <dbReference type="NCBI Taxonomy" id="418781"/>
    <lineage>
        <taxon>Eukaryota</taxon>
        <taxon>Fungi</taxon>
        <taxon>Dikarya</taxon>
        <taxon>Ascomycota</taxon>
        <taxon>Pezizomycotina</taxon>
        <taxon>Dothideomycetes</taxon>
        <taxon>Dothideomycetidae</taxon>
        <taxon>Mycosphaerellales</taxon>
        <taxon>Teratosphaeriaceae</taxon>
        <taxon>Teratosphaeria</taxon>
    </lineage>
</organism>
<sequence>MPCRTTVAYRSRLYARLASLPRAPSRPGSLQYGSSTKIMACTLTSTCRSVLCPGRHGSPDHVPNSERQTVPSAYRFGLMRCVPPPVVRKKRVGGSSG</sequence>
<reference evidence="1 2" key="1">
    <citation type="journal article" date="2018" name="IMA Fungus">
        <title>IMA Genome-F 10: Nine draft genome sequences of Claviceps purpurea s.lat., including C. arundinis, C. humidiphila, and C. cf. spartinae, pseudomolecules for the pitch canker pathogen Fusarium circinatum, draft genome of Davidsoniella eucalypti, Grosmannia galeiformis, Quambalaria eucalypti, and Teratosphaeria destructans.</title>
        <authorList>
            <person name="Wingfield B.D."/>
            <person name="Liu M."/>
            <person name="Nguyen H.D."/>
            <person name="Lane F.A."/>
            <person name="Morgan S.W."/>
            <person name="De Vos L."/>
            <person name="Wilken P.M."/>
            <person name="Duong T.A."/>
            <person name="Aylward J."/>
            <person name="Coetzee M.P."/>
            <person name="Dadej K."/>
            <person name="De Beer Z.W."/>
            <person name="Findlay W."/>
            <person name="Havenga M."/>
            <person name="Kolarik M."/>
            <person name="Menzies J.G."/>
            <person name="Naidoo K."/>
            <person name="Pochopski O."/>
            <person name="Shoukouhi P."/>
            <person name="Santana Q.C."/>
            <person name="Seifert K.A."/>
            <person name="Soal N."/>
            <person name="Steenkamp E.T."/>
            <person name="Tatham C.T."/>
            <person name="van der Nest M.A."/>
            <person name="Wingfield M.J."/>
        </authorList>
    </citation>
    <scope>NUCLEOTIDE SEQUENCE [LARGE SCALE GENOMIC DNA]</scope>
    <source>
        <strain evidence="1">CMW44962</strain>
    </source>
</reference>
<comment type="caution">
    <text evidence="1">The sequence shown here is derived from an EMBL/GenBank/DDBJ whole genome shotgun (WGS) entry which is preliminary data.</text>
</comment>
<name>A0A9W7T1Q7_9PEZI</name>
<dbReference type="Proteomes" id="UP001138500">
    <property type="component" value="Unassembled WGS sequence"/>
</dbReference>
<accession>A0A9W7T1Q7</accession>
<evidence type="ECO:0000313" key="1">
    <source>
        <dbReference type="EMBL" id="KAH9845684.1"/>
    </source>
</evidence>
<reference evidence="1 2" key="2">
    <citation type="journal article" date="2021" name="Curr. Genet.">
        <title>Genetic response to nitrogen starvation in the aggressive Eucalyptus foliar pathogen Teratosphaeria destructans.</title>
        <authorList>
            <person name="Havenga M."/>
            <person name="Wingfield B.D."/>
            <person name="Wingfield M.J."/>
            <person name="Dreyer L.L."/>
            <person name="Roets F."/>
            <person name="Aylward J."/>
        </authorList>
    </citation>
    <scope>NUCLEOTIDE SEQUENCE [LARGE SCALE GENOMIC DNA]</scope>
    <source>
        <strain evidence="1">CMW44962</strain>
    </source>
</reference>
<gene>
    <name evidence="1" type="ORF">Tdes44962_MAKER01115</name>
</gene>
<dbReference type="EMBL" id="RIBY02000002">
    <property type="protein sequence ID" value="KAH9845684.1"/>
    <property type="molecule type" value="Genomic_DNA"/>
</dbReference>
<proteinExistence type="predicted"/>
<protein>
    <submittedName>
        <fullName evidence="1">Uncharacterized protein</fullName>
    </submittedName>
</protein>
<dbReference type="AlphaFoldDB" id="A0A9W7T1Q7"/>